<evidence type="ECO:0000256" key="3">
    <source>
        <dbReference type="ARBA" id="ARBA00022840"/>
    </source>
</evidence>
<dbReference type="OrthoDB" id="9778567at2"/>
<dbReference type="GO" id="GO:0017168">
    <property type="term" value="F:5-oxoprolinase (ATP-hydrolyzing) activity"/>
    <property type="evidence" value="ECO:0007669"/>
    <property type="project" value="UniProtKB-EC"/>
</dbReference>
<protein>
    <submittedName>
        <fullName evidence="5">5-oxoprolinase subunit PxpB</fullName>
        <ecNumber evidence="5">3.5.2.9</ecNumber>
    </submittedName>
</protein>
<dbReference type="InterPro" id="IPR003833">
    <property type="entry name" value="CT_C_D"/>
</dbReference>
<dbReference type="Gene3D" id="3.30.1360.40">
    <property type="match status" value="1"/>
</dbReference>
<dbReference type="PANTHER" id="PTHR34698:SF2">
    <property type="entry name" value="5-OXOPROLINASE SUBUNIT B"/>
    <property type="match status" value="1"/>
</dbReference>
<accession>A0A8H2PMS5</accession>
<dbReference type="InterPro" id="IPR010016">
    <property type="entry name" value="PxpB"/>
</dbReference>
<dbReference type="Proteomes" id="UP000307702">
    <property type="component" value="Unassembled WGS sequence"/>
</dbReference>
<sequence length="238" mass="26046">MLYFGTNESTTAKQVAVISPAISNKVHHAVQLIRQHLATEVIDVIPSYASLLVMFNLLEIDHHQLRNKLTTLLTQCGSDSHKKGRVVEIPVYYSPESGIDLARIAKQARLSIEQVISLHQAQEYRVYAVGFAPGFAYLGEVDQRIATPRLTTPRLKVPKGAVAIADRQTAVYPAQSPGGWNIIGLSPVDMFTAQAQSPMLVEVGDSVKFVAIDKQQYLELGGQLNYATTASGETNSKE</sequence>
<keyword evidence="1" id="KW-0547">Nucleotide-binding</keyword>
<evidence type="ECO:0000259" key="4">
    <source>
        <dbReference type="SMART" id="SM00796"/>
    </source>
</evidence>
<evidence type="ECO:0000313" key="5">
    <source>
        <dbReference type="EMBL" id="TMM46536.1"/>
    </source>
</evidence>
<dbReference type="AlphaFoldDB" id="A0A8H2PMS5"/>
<keyword evidence="6" id="KW-1185">Reference proteome</keyword>
<evidence type="ECO:0000256" key="1">
    <source>
        <dbReference type="ARBA" id="ARBA00022741"/>
    </source>
</evidence>
<dbReference type="SUPFAM" id="SSF160467">
    <property type="entry name" value="PH0987 N-terminal domain-like"/>
    <property type="match status" value="1"/>
</dbReference>
<name>A0A8H2PMS5_9GAMM</name>
<keyword evidence="2 5" id="KW-0378">Hydrolase</keyword>
<dbReference type="GO" id="GO:0005524">
    <property type="term" value="F:ATP binding"/>
    <property type="evidence" value="ECO:0007669"/>
    <property type="project" value="UniProtKB-KW"/>
</dbReference>
<dbReference type="SUPFAM" id="SSF50891">
    <property type="entry name" value="Cyclophilin-like"/>
    <property type="match status" value="1"/>
</dbReference>
<evidence type="ECO:0000256" key="2">
    <source>
        <dbReference type="ARBA" id="ARBA00022801"/>
    </source>
</evidence>
<dbReference type="Gene3D" id="2.40.100.10">
    <property type="entry name" value="Cyclophilin-like"/>
    <property type="match status" value="1"/>
</dbReference>
<dbReference type="Pfam" id="PF02682">
    <property type="entry name" value="CT_C_D"/>
    <property type="match status" value="1"/>
</dbReference>
<feature type="domain" description="Carboxyltransferase" evidence="4">
    <location>
        <begin position="1"/>
        <end position="201"/>
    </location>
</feature>
<dbReference type="InterPro" id="IPR029000">
    <property type="entry name" value="Cyclophilin-like_dom_sf"/>
</dbReference>
<evidence type="ECO:0000313" key="6">
    <source>
        <dbReference type="Proteomes" id="UP000307702"/>
    </source>
</evidence>
<dbReference type="EMBL" id="SZVP01000003">
    <property type="protein sequence ID" value="TMM46536.1"/>
    <property type="molecule type" value="Genomic_DNA"/>
</dbReference>
<keyword evidence="3" id="KW-0067">ATP-binding</keyword>
<proteinExistence type="predicted"/>
<comment type="caution">
    <text evidence="5">The sequence shown here is derived from an EMBL/GenBank/DDBJ whole genome shotgun (WGS) entry which is preliminary data.</text>
</comment>
<dbReference type="SMART" id="SM00796">
    <property type="entry name" value="AHS1"/>
    <property type="match status" value="1"/>
</dbReference>
<gene>
    <name evidence="5" type="primary">pxpB</name>
    <name evidence="5" type="ORF">FCS21_05545</name>
</gene>
<reference evidence="5 6" key="1">
    <citation type="submission" date="2019-05" db="EMBL/GenBank/DDBJ databases">
        <title>Colwellia ponticola sp. nov., isolated from seawater.</title>
        <authorList>
            <person name="Yoon J.-H."/>
        </authorList>
    </citation>
    <scope>NUCLEOTIDE SEQUENCE [LARGE SCALE GENOMIC DNA]</scope>
    <source>
        <strain evidence="5 6">OISW-25</strain>
    </source>
</reference>
<organism evidence="5 6">
    <name type="scientific">Colwellia ponticola</name>
    <dbReference type="NCBI Taxonomy" id="2304625"/>
    <lineage>
        <taxon>Bacteria</taxon>
        <taxon>Pseudomonadati</taxon>
        <taxon>Pseudomonadota</taxon>
        <taxon>Gammaproteobacteria</taxon>
        <taxon>Alteromonadales</taxon>
        <taxon>Colwelliaceae</taxon>
        <taxon>Colwellia</taxon>
    </lineage>
</organism>
<dbReference type="PANTHER" id="PTHR34698">
    <property type="entry name" value="5-OXOPROLINASE SUBUNIT B"/>
    <property type="match status" value="1"/>
</dbReference>
<dbReference type="EC" id="3.5.2.9" evidence="5"/>
<dbReference type="NCBIfam" id="TIGR00370">
    <property type="entry name" value="5-oxoprolinase subunit PxpB"/>
    <property type="match status" value="1"/>
</dbReference>